<evidence type="ECO:0000313" key="3">
    <source>
        <dbReference type="EMBL" id="JAH04855.1"/>
    </source>
</evidence>
<evidence type="ECO:0000256" key="2">
    <source>
        <dbReference type="SAM" id="Phobius"/>
    </source>
</evidence>
<accession>A0A0E9PLA4</accession>
<reference evidence="3" key="1">
    <citation type="submission" date="2014-11" db="EMBL/GenBank/DDBJ databases">
        <authorList>
            <person name="Amaro Gonzalez C."/>
        </authorList>
    </citation>
    <scope>NUCLEOTIDE SEQUENCE</scope>
</reference>
<organism evidence="3">
    <name type="scientific">Anguilla anguilla</name>
    <name type="common">European freshwater eel</name>
    <name type="synonym">Muraena anguilla</name>
    <dbReference type="NCBI Taxonomy" id="7936"/>
    <lineage>
        <taxon>Eukaryota</taxon>
        <taxon>Metazoa</taxon>
        <taxon>Chordata</taxon>
        <taxon>Craniata</taxon>
        <taxon>Vertebrata</taxon>
        <taxon>Euteleostomi</taxon>
        <taxon>Actinopterygii</taxon>
        <taxon>Neopterygii</taxon>
        <taxon>Teleostei</taxon>
        <taxon>Anguilliformes</taxon>
        <taxon>Anguillidae</taxon>
        <taxon>Anguilla</taxon>
    </lineage>
</organism>
<feature type="transmembrane region" description="Helical" evidence="2">
    <location>
        <begin position="36"/>
        <end position="57"/>
    </location>
</feature>
<sequence>MVVIPHTNSRLQCTEQQKHRGENGPSVSTNSLSFPFHFLFSILLLYIHASTTADVYCTIHMNNKQDRLG</sequence>
<name>A0A0E9PLA4_ANGAN</name>
<reference evidence="3" key="2">
    <citation type="journal article" date="2015" name="Fish Shellfish Immunol.">
        <title>Early steps in the European eel (Anguilla anguilla)-Vibrio vulnificus interaction in the gills: Role of the RtxA13 toxin.</title>
        <authorList>
            <person name="Callol A."/>
            <person name="Pajuelo D."/>
            <person name="Ebbesson L."/>
            <person name="Teles M."/>
            <person name="MacKenzie S."/>
            <person name="Amaro C."/>
        </authorList>
    </citation>
    <scope>NUCLEOTIDE SEQUENCE</scope>
</reference>
<keyword evidence="2" id="KW-0812">Transmembrane</keyword>
<proteinExistence type="predicted"/>
<feature type="region of interest" description="Disordered" evidence="1">
    <location>
        <begin position="1"/>
        <end position="26"/>
    </location>
</feature>
<feature type="compositionally biased region" description="Polar residues" evidence="1">
    <location>
        <begin position="1"/>
        <end position="15"/>
    </location>
</feature>
<dbReference type="EMBL" id="GBXM01103722">
    <property type="protein sequence ID" value="JAH04855.1"/>
    <property type="molecule type" value="Transcribed_RNA"/>
</dbReference>
<evidence type="ECO:0000256" key="1">
    <source>
        <dbReference type="SAM" id="MobiDB-lite"/>
    </source>
</evidence>
<dbReference type="AlphaFoldDB" id="A0A0E9PLA4"/>
<protein>
    <submittedName>
        <fullName evidence="3">Uncharacterized protein</fullName>
    </submittedName>
</protein>
<keyword evidence="2" id="KW-1133">Transmembrane helix</keyword>
<keyword evidence="2" id="KW-0472">Membrane</keyword>